<protein>
    <recommendedName>
        <fullName evidence="6">PhoH-like protein</fullName>
    </recommendedName>
</protein>
<evidence type="ECO:0000256" key="2">
    <source>
        <dbReference type="ARBA" id="ARBA00010393"/>
    </source>
</evidence>
<dbReference type="AlphaFoldDB" id="A0A7K3M0B8"/>
<dbReference type="InterPro" id="IPR051451">
    <property type="entry name" value="PhoH2-like"/>
</dbReference>
<organism evidence="9 10">
    <name type="scientific">Phytoactinopolyspora mesophila</name>
    <dbReference type="NCBI Taxonomy" id="2650750"/>
    <lineage>
        <taxon>Bacteria</taxon>
        <taxon>Bacillati</taxon>
        <taxon>Actinomycetota</taxon>
        <taxon>Actinomycetes</taxon>
        <taxon>Jiangellales</taxon>
        <taxon>Jiangellaceae</taxon>
        <taxon>Phytoactinopolyspora</taxon>
    </lineage>
</organism>
<accession>A0A7K3M0B8</accession>
<sequence>MTEVERVPQGAQHTIVVPSSIQMVSLLGSGDELIRVVEASFPDVDILVRGNEITLTGASNEIAEAERTIDEMVAVLRTGQGLNAEAVERTVAMLRARTAERPVEVLTANILSNRGRTIRAKTLNQKRYVDAIDKHTVVFGIGPAGTGKTYLAVAKAVQALQAKQVNRILLTRPAVEAGERLGFLPGTLSEKIDPYLRPLYDALHDMMDPASIPRLMTEGTIEVAPLAYMRGRTLNDAFVILDEAQNTSPEQMKMFLTRLGFGSKMVVTGDVTQVDLPSGTASGLRVVEGILGGIEDVHFCRLNSHDVVRHRLVSQIVDAYAKFDADPGDGRTPTHSNVRGRDRQRSPGRRQ</sequence>
<keyword evidence="4" id="KW-0547">Nucleotide-binding</keyword>
<evidence type="ECO:0000256" key="1">
    <source>
        <dbReference type="ARBA" id="ARBA00004496"/>
    </source>
</evidence>
<name>A0A7K3M0B8_9ACTN</name>
<feature type="region of interest" description="Disordered" evidence="7">
    <location>
        <begin position="324"/>
        <end position="351"/>
    </location>
</feature>
<evidence type="ECO:0000259" key="8">
    <source>
        <dbReference type="Pfam" id="PF02562"/>
    </source>
</evidence>
<dbReference type="Gene3D" id="3.40.50.300">
    <property type="entry name" value="P-loop containing nucleotide triphosphate hydrolases"/>
    <property type="match status" value="1"/>
</dbReference>
<reference evidence="9 10" key="1">
    <citation type="submission" date="2019-11" db="EMBL/GenBank/DDBJ databases">
        <authorList>
            <person name="Li X.-J."/>
            <person name="Feng X.-M."/>
        </authorList>
    </citation>
    <scope>NUCLEOTIDE SEQUENCE [LARGE SCALE GENOMIC DNA]</scope>
    <source>
        <strain evidence="9 10">XMNu-373</strain>
    </source>
</reference>
<keyword evidence="10" id="KW-1185">Reference proteome</keyword>
<evidence type="ECO:0000256" key="4">
    <source>
        <dbReference type="ARBA" id="ARBA00022741"/>
    </source>
</evidence>
<gene>
    <name evidence="9" type="ORF">F7O44_06620</name>
</gene>
<dbReference type="SUPFAM" id="SSF52540">
    <property type="entry name" value="P-loop containing nucleoside triphosphate hydrolases"/>
    <property type="match status" value="1"/>
</dbReference>
<evidence type="ECO:0000256" key="7">
    <source>
        <dbReference type="SAM" id="MobiDB-lite"/>
    </source>
</evidence>
<evidence type="ECO:0000313" key="10">
    <source>
        <dbReference type="Proteomes" id="UP000460435"/>
    </source>
</evidence>
<feature type="domain" description="PhoH-like protein" evidence="8">
    <location>
        <begin position="118"/>
        <end position="320"/>
    </location>
</feature>
<comment type="similarity">
    <text evidence="2">Belongs to the PhoH family.</text>
</comment>
<dbReference type="FunFam" id="3.40.50.300:FF:000013">
    <property type="entry name" value="PhoH family ATPase"/>
    <property type="match status" value="1"/>
</dbReference>
<comment type="subcellular location">
    <subcellularLocation>
        <location evidence="1">Cytoplasm</location>
    </subcellularLocation>
</comment>
<dbReference type="EMBL" id="WLZY01000002">
    <property type="protein sequence ID" value="NDL56741.1"/>
    <property type="molecule type" value="Genomic_DNA"/>
</dbReference>
<evidence type="ECO:0000256" key="3">
    <source>
        <dbReference type="ARBA" id="ARBA00022490"/>
    </source>
</evidence>
<evidence type="ECO:0000256" key="5">
    <source>
        <dbReference type="ARBA" id="ARBA00022840"/>
    </source>
</evidence>
<dbReference type="GO" id="GO:0005524">
    <property type="term" value="F:ATP binding"/>
    <property type="evidence" value="ECO:0007669"/>
    <property type="project" value="UniProtKB-KW"/>
</dbReference>
<dbReference type="RefSeq" id="WP_162449456.1">
    <property type="nucleotide sequence ID" value="NZ_WLZY01000002.1"/>
</dbReference>
<evidence type="ECO:0000256" key="6">
    <source>
        <dbReference type="ARBA" id="ARBA00039970"/>
    </source>
</evidence>
<keyword evidence="3" id="KW-0963">Cytoplasm</keyword>
<keyword evidence="5" id="KW-0067">ATP-binding</keyword>
<dbReference type="InterPro" id="IPR003714">
    <property type="entry name" value="PhoH"/>
</dbReference>
<comment type="caution">
    <text evidence="9">The sequence shown here is derived from an EMBL/GenBank/DDBJ whole genome shotgun (WGS) entry which is preliminary data.</text>
</comment>
<dbReference type="GO" id="GO:0005829">
    <property type="term" value="C:cytosol"/>
    <property type="evidence" value="ECO:0007669"/>
    <property type="project" value="TreeGrafter"/>
</dbReference>
<dbReference type="Proteomes" id="UP000460435">
    <property type="component" value="Unassembled WGS sequence"/>
</dbReference>
<dbReference type="Pfam" id="PF02562">
    <property type="entry name" value="PhoH"/>
    <property type="match status" value="1"/>
</dbReference>
<dbReference type="PANTHER" id="PTHR30473:SF1">
    <property type="entry name" value="PHOH-LIKE PROTEIN"/>
    <property type="match status" value="1"/>
</dbReference>
<dbReference type="PANTHER" id="PTHR30473">
    <property type="entry name" value="PROTEIN PHOH"/>
    <property type="match status" value="1"/>
</dbReference>
<evidence type="ECO:0000313" key="9">
    <source>
        <dbReference type="EMBL" id="NDL56741.1"/>
    </source>
</evidence>
<proteinExistence type="inferred from homology"/>
<dbReference type="InterPro" id="IPR027417">
    <property type="entry name" value="P-loop_NTPase"/>
</dbReference>